<name>A0A061I3G2_CRIGR</name>
<feature type="region of interest" description="Disordered" evidence="1">
    <location>
        <begin position="42"/>
        <end position="89"/>
    </location>
</feature>
<sequence length="89" mass="9574">MPKQFLVTRHLSLLSPPVTRVYIGIEPPGKLSGKIYIRRKKVPDTEGGSKPSANAPESNQLRSSAGTLVTRKSENNLQESVSPSTAGSE</sequence>
<reference evidence="3" key="1">
    <citation type="journal article" date="2013" name="Nat. Biotechnol.">
        <title>Chinese hamster genome sequenced from sorted chromosomes.</title>
        <authorList>
            <person name="Brinkrolf K."/>
            <person name="Rupp O."/>
            <person name="Laux H."/>
            <person name="Kollin F."/>
            <person name="Ernst W."/>
            <person name="Linke B."/>
            <person name="Kofler R."/>
            <person name="Romand S."/>
            <person name="Hesse F."/>
            <person name="Budach W.E."/>
            <person name="Galosy S."/>
            <person name="Muller D."/>
            <person name="Noll T."/>
            <person name="Wienberg J."/>
            <person name="Jostock T."/>
            <person name="Leonard M."/>
            <person name="Grillari J."/>
            <person name="Tauch A."/>
            <person name="Goesmann A."/>
            <person name="Helk B."/>
            <person name="Mott J.E."/>
            <person name="Puhler A."/>
            <person name="Borth N."/>
        </authorList>
    </citation>
    <scope>NUCLEOTIDE SEQUENCE [LARGE SCALE GENOMIC DNA]</scope>
    <source>
        <strain evidence="3">17A/GY</strain>
    </source>
</reference>
<accession>A0A061I3G2</accession>
<gene>
    <name evidence="2" type="ORF">H671_4g12151</name>
</gene>
<dbReference type="Proteomes" id="UP000030759">
    <property type="component" value="Unassembled WGS sequence"/>
</dbReference>
<protein>
    <submittedName>
        <fullName evidence="2">Uncharacterized protein</fullName>
    </submittedName>
</protein>
<dbReference type="AlphaFoldDB" id="A0A061I3G2"/>
<evidence type="ECO:0000256" key="1">
    <source>
        <dbReference type="SAM" id="MobiDB-lite"/>
    </source>
</evidence>
<proteinExistence type="predicted"/>
<evidence type="ECO:0000313" key="2">
    <source>
        <dbReference type="EMBL" id="ERE76041.1"/>
    </source>
</evidence>
<evidence type="ECO:0000313" key="3">
    <source>
        <dbReference type="Proteomes" id="UP000030759"/>
    </source>
</evidence>
<feature type="compositionally biased region" description="Polar residues" evidence="1">
    <location>
        <begin position="51"/>
        <end position="67"/>
    </location>
</feature>
<feature type="compositionally biased region" description="Polar residues" evidence="1">
    <location>
        <begin position="75"/>
        <end position="89"/>
    </location>
</feature>
<organism evidence="2 3">
    <name type="scientific">Cricetulus griseus</name>
    <name type="common">Chinese hamster</name>
    <name type="synonym">Cricetulus barabensis griseus</name>
    <dbReference type="NCBI Taxonomy" id="10029"/>
    <lineage>
        <taxon>Eukaryota</taxon>
        <taxon>Metazoa</taxon>
        <taxon>Chordata</taxon>
        <taxon>Craniata</taxon>
        <taxon>Vertebrata</taxon>
        <taxon>Euteleostomi</taxon>
        <taxon>Mammalia</taxon>
        <taxon>Eutheria</taxon>
        <taxon>Euarchontoglires</taxon>
        <taxon>Glires</taxon>
        <taxon>Rodentia</taxon>
        <taxon>Myomorpha</taxon>
        <taxon>Muroidea</taxon>
        <taxon>Cricetidae</taxon>
        <taxon>Cricetinae</taxon>
        <taxon>Cricetulus</taxon>
    </lineage>
</organism>
<dbReference type="EMBL" id="KE674921">
    <property type="protein sequence ID" value="ERE76041.1"/>
    <property type="molecule type" value="Genomic_DNA"/>
</dbReference>